<dbReference type="Proteomes" id="UP001234178">
    <property type="component" value="Unassembled WGS sequence"/>
</dbReference>
<evidence type="ECO:0000313" key="2">
    <source>
        <dbReference type="Proteomes" id="UP001234178"/>
    </source>
</evidence>
<proteinExistence type="predicted"/>
<reference evidence="1 2" key="1">
    <citation type="journal article" date="2023" name="Nucleic Acids Res.">
        <title>The hologenome of Daphnia magna reveals possible DNA methylation and microbiome-mediated evolution of the host genome.</title>
        <authorList>
            <person name="Chaturvedi A."/>
            <person name="Li X."/>
            <person name="Dhandapani V."/>
            <person name="Marshall H."/>
            <person name="Kissane S."/>
            <person name="Cuenca-Cambronero M."/>
            <person name="Asole G."/>
            <person name="Calvet F."/>
            <person name="Ruiz-Romero M."/>
            <person name="Marangio P."/>
            <person name="Guigo R."/>
            <person name="Rago D."/>
            <person name="Mirbahai L."/>
            <person name="Eastwood N."/>
            <person name="Colbourne J.K."/>
            <person name="Zhou J."/>
            <person name="Mallon E."/>
            <person name="Orsini L."/>
        </authorList>
    </citation>
    <scope>NUCLEOTIDE SEQUENCE [LARGE SCALE GENOMIC DNA]</scope>
    <source>
        <strain evidence="1">LRV0_1</strain>
    </source>
</reference>
<protein>
    <submittedName>
        <fullName evidence="1">Uncharacterized protein</fullName>
    </submittedName>
</protein>
<organism evidence="1 2">
    <name type="scientific">Daphnia magna</name>
    <dbReference type="NCBI Taxonomy" id="35525"/>
    <lineage>
        <taxon>Eukaryota</taxon>
        <taxon>Metazoa</taxon>
        <taxon>Ecdysozoa</taxon>
        <taxon>Arthropoda</taxon>
        <taxon>Crustacea</taxon>
        <taxon>Branchiopoda</taxon>
        <taxon>Diplostraca</taxon>
        <taxon>Cladocera</taxon>
        <taxon>Anomopoda</taxon>
        <taxon>Daphniidae</taxon>
        <taxon>Daphnia</taxon>
    </lineage>
</organism>
<gene>
    <name evidence="1" type="ORF">OUZ56_004555</name>
</gene>
<name>A0ABQ9YQ57_9CRUS</name>
<accession>A0ABQ9YQ57</accession>
<comment type="caution">
    <text evidence="1">The sequence shown here is derived from an EMBL/GenBank/DDBJ whole genome shotgun (WGS) entry which is preliminary data.</text>
</comment>
<keyword evidence="2" id="KW-1185">Reference proteome</keyword>
<dbReference type="EMBL" id="JAOYFB010000001">
    <property type="protein sequence ID" value="KAK4002751.1"/>
    <property type="molecule type" value="Genomic_DNA"/>
</dbReference>
<sequence length="67" mass="7702">MKNRNFGLSRLLAKYKITISGDIDYFRLLPANFRDNLQKDVMPKIGIQLSEITKFQAETLDGADVRL</sequence>
<evidence type="ECO:0000313" key="1">
    <source>
        <dbReference type="EMBL" id="KAK4002751.1"/>
    </source>
</evidence>